<dbReference type="GO" id="GO:0008270">
    <property type="term" value="F:zinc ion binding"/>
    <property type="evidence" value="ECO:0007669"/>
    <property type="project" value="InterPro"/>
</dbReference>
<evidence type="ECO:0000259" key="8">
    <source>
        <dbReference type="PROSITE" id="PS50048"/>
    </source>
</evidence>
<dbReference type="GO" id="GO:0003677">
    <property type="term" value="F:DNA binding"/>
    <property type="evidence" value="ECO:0007669"/>
    <property type="project" value="UniProtKB-KW"/>
</dbReference>
<dbReference type="Pfam" id="PF11951">
    <property type="entry name" value="Fungal_trans_2"/>
    <property type="match status" value="1"/>
</dbReference>
<dbReference type="OrthoDB" id="3598904at2759"/>
<dbReference type="Gene3D" id="4.10.240.10">
    <property type="entry name" value="Zn(2)-C6 fungal-type DNA-binding domain"/>
    <property type="match status" value="1"/>
</dbReference>
<comment type="caution">
    <text evidence="9">The sequence shown here is derived from an EMBL/GenBank/DDBJ whole genome shotgun (WGS) entry which is preliminary data.</text>
</comment>
<dbReference type="InterPro" id="IPR021858">
    <property type="entry name" value="Fun_TF"/>
</dbReference>
<protein>
    <submittedName>
        <fullName evidence="9">Putative Zn(II)2Cys6 transcription factor</fullName>
    </submittedName>
</protein>
<dbReference type="Pfam" id="PF00172">
    <property type="entry name" value="Zn_clus"/>
    <property type="match status" value="1"/>
</dbReference>
<keyword evidence="4" id="KW-0238">DNA-binding</keyword>
<name>A0A3D8T2E7_9EURO</name>
<accession>A0A3D8T2E7</accession>
<keyword evidence="2" id="KW-0862">Zinc</keyword>
<dbReference type="AlphaFoldDB" id="A0A3D8T2E7"/>
<dbReference type="PROSITE" id="PS00463">
    <property type="entry name" value="ZN2_CY6_FUNGAL_1"/>
    <property type="match status" value="1"/>
</dbReference>
<feature type="domain" description="Zn(2)-C6 fungal-type" evidence="8">
    <location>
        <begin position="32"/>
        <end position="60"/>
    </location>
</feature>
<evidence type="ECO:0000256" key="4">
    <source>
        <dbReference type="ARBA" id="ARBA00023125"/>
    </source>
</evidence>
<evidence type="ECO:0000313" key="9">
    <source>
        <dbReference type="EMBL" id="RDW92723.1"/>
    </source>
</evidence>
<keyword evidence="1" id="KW-0479">Metal-binding</keyword>
<dbReference type="GeneID" id="38110415"/>
<organism evidence="9 10">
    <name type="scientific">Aspergillus mulundensis</name>
    <dbReference type="NCBI Taxonomy" id="1810919"/>
    <lineage>
        <taxon>Eukaryota</taxon>
        <taxon>Fungi</taxon>
        <taxon>Dikarya</taxon>
        <taxon>Ascomycota</taxon>
        <taxon>Pezizomycotina</taxon>
        <taxon>Eurotiomycetes</taxon>
        <taxon>Eurotiomycetidae</taxon>
        <taxon>Eurotiales</taxon>
        <taxon>Aspergillaceae</taxon>
        <taxon>Aspergillus</taxon>
        <taxon>Aspergillus subgen. Nidulantes</taxon>
    </lineage>
</organism>
<feature type="region of interest" description="Disordered" evidence="7">
    <location>
        <begin position="517"/>
        <end position="536"/>
    </location>
</feature>
<keyword evidence="6" id="KW-0539">Nucleus</keyword>
<dbReference type="EMBL" id="PVWQ01000001">
    <property type="protein sequence ID" value="RDW92723.1"/>
    <property type="molecule type" value="Genomic_DNA"/>
</dbReference>
<dbReference type="CDD" id="cd00067">
    <property type="entry name" value="GAL4"/>
    <property type="match status" value="1"/>
</dbReference>
<dbReference type="PROSITE" id="PS50048">
    <property type="entry name" value="ZN2_CY6_FUNGAL_2"/>
    <property type="match status" value="1"/>
</dbReference>
<keyword evidence="5" id="KW-0804">Transcription</keyword>
<dbReference type="InterPro" id="IPR036864">
    <property type="entry name" value="Zn2-C6_fun-type_DNA-bd_sf"/>
</dbReference>
<dbReference type="SMART" id="SM00066">
    <property type="entry name" value="GAL4"/>
    <property type="match status" value="1"/>
</dbReference>
<dbReference type="PANTHER" id="PTHR36206">
    <property type="entry name" value="ASPERCRYPTIN BIOSYNTHESIS CLUSTER-SPECIFIC TRANSCRIPTION REGULATOR ATNN-RELATED"/>
    <property type="match status" value="1"/>
</dbReference>
<dbReference type="SUPFAM" id="SSF57701">
    <property type="entry name" value="Zn2/Cys6 DNA-binding domain"/>
    <property type="match status" value="1"/>
</dbReference>
<gene>
    <name evidence="9" type="ORF">DSM5745_00045</name>
</gene>
<keyword evidence="3" id="KW-0805">Transcription regulation</keyword>
<reference evidence="9 10" key="1">
    <citation type="journal article" date="2018" name="IMA Fungus">
        <title>IMA Genome-F 9: Draft genome sequence of Annulohypoxylon stygium, Aspergillus mulundensis, Berkeleyomyces basicola (syn. Thielaviopsis basicola), Ceratocystis smalleyi, two Cercospora beticola strains, Coleophoma cylindrospora, Fusarium fracticaudum, Phialophora cf. hyalina, and Morchella septimelata.</title>
        <authorList>
            <person name="Wingfield B.D."/>
            <person name="Bills G.F."/>
            <person name="Dong Y."/>
            <person name="Huang W."/>
            <person name="Nel W.J."/>
            <person name="Swalarsk-Parry B.S."/>
            <person name="Vaghefi N."/>
            <person name="Wilken P.M."/>
            <person name="An Z."/>
            <person name="de Beer Z.W."/>
            <person name="De Vos L."/>
            <person name="Chen L."/>
            <person name="Duong T.A."/>
            <person name="Gao Y."/>
            <person name="Hammerbacher A."/>
            <person name="Kikkert J.R."/>
            <person name="Li Y."/>
            <person name="Li H."/>
            <person name="Li K."/>
            <person name="Li Q."/>
            <person name="Liu X."/>
            <person name="Ma X."/>
            <person name="Naidoo K."/>
            <person name="Pethybridge S.J."/>
            <person name="Sun J."/>
            <person name="Steenkamp E.T."/>
            <person name="van der Nest M.A."/>
            <person name="van Wyk S."/>
            <person name="Wingfield M.J."/>
            <person name="Xiong C."/>
            <person name="Yue Q."/>
            <person name="Zhang X."/>
        </authorList>
    </citation>
    <scope>NUCLEOTIDE SEQUENCE [LARGE SCALE GENOMIC DNA]</scope>
    <source>
        <strain evidence="9 10">DSM 5745</strain>
    </source>
</reference>
<dbReference type="GO" id="GO:0000981">
    <property type="term" value="F:DNA-binding transcription factor activity, RNA polymerase II-specific"/>
    <property type="evidence" value="ECO:0007669"/>
    <property type="project" value="InterPro"/>
</dbReference>
<evidence type="ECO:0000256" key="2">
    <source>
        <dbReference type="ARBA" id="ARBA00022833"/>
    </source>
</evidence>
<evidence type="ECO:0000256" key="1">
    <source>
        <dbReference type="ARBA" id="ARBA00022723"/>
    </source>
</evidence>
<proteinExistence type="predicted"/>
<dbReference type="InterPro" id="IPR001138">
    <property type="entry name" value="Zn2Cys6_DnaBD"/>
</dbReference>
<dbReference type="PANTHER" id="PTHR36206:SF4">
    <property type="entry name" value="HYPOTHETICAL CONSERVED PROTEIN (EUROFUNG)-RELATED"/>
    <property type="match status" value="1"/>
</dbReference>
<evidence type="ECO:0000256" key="6">
    <source>
        <dbReference type="ARBA" id="ARBA00023242"/>
    </source>
</evidence>
<dbReference type="InterPro" id="IPR052360">
    <property type="entry name" value="Transcr_Regulatory_Proteins"/>
</dbReference>
<evidence type="ECO:0000313" key="10">
    <source>
        <dbReference type="Proteomes" id="UP000256690"/>
    </source>
</evidence>
<keyword evidence="10" id="KW-1185">Reference proteome</keyword>
<dbReference type="RefSeq" id="XP_026607906.1">
    <property type="nucleotide sequence ID" value="XM_026742061.1"/>
</dbReference>
<dbReference type="Proteomes" id="UP000256690">
    <property type="component" value="Unassembled WGS sequence"/>
</dbReference>
<sequence length="536" mass="60179">MADAENIRATPTPAAGTMRKATRKSMPKVRTGCATCKQRRIKCDEGKPSCRNCERTGRRCEGYPTPVPAAAVSGEADDTRVRAQTRPQQITVYNLPFKIPGSQADRQLLHFYICEAAGGLSSFSDPTLWTNLILQRSHHQPVIRHALITLASLYRDYLQGGNKIQMSASSAAMERIGKCHRQLRLYLRSPDASADIALICSILFFAFETLMGDSITATKHLDNGLYLLKRCQAQMAANASDDLLPQLTSLFSRLDIHASTFDDERMPILNLVTSDETAGFAHIVPSQLTTIDEAEVVLTKLENWLMHHIIAHVAHKHKPADELPRDLLRERFVLYQQFERFFFAYSALLQSLVKPDNIPPRALLLRIQARMYYSVLLENIPNDTFGPCPPADSLRNTLRDLETFLSMGSTEQSSKTFTLSSQLVAILYFMCLKTPDRERREYAFGLLRHSSMPAKDGLWESEKAASIVQILIDQTKEREGSLEQTGKDVFRPEDGGIENVFREISNRPRPGCLAKRLLESEGVPDEPHSPVNDGTF</sequence>
<feature type="region of interest" description="Disordered" evidence="7">
    <location>
        <begin position="1"/>
        <end position="24"/>
    </location>
</feature>
<evidence type="ECO:0000256" key="5">
    <source>
        <dbReference type="ARBA" id="ARBA00023163"/>
    </source>
</evidence>
<evidence type="ECO:0000256" key="7">
    <source>
        <dbReference type="SAM" id="MobiDB-lite"/>
    </source>
</evidence>
<dbReference type="STRING" id="1810919.A0A3D8T2E7"/>
<evidence type="ECO:0000256" key="3">
    <source>
        <dbReference type="ARBA" id="ARBA00023015"/>
    </source>
</evidence>